<dbReference type="GO" id="GO:0006355">
    <property type="term" value="P:regulation of DNA-templated transcription"/>
    <property type="evidence" value="ECO:0007669"/>
    <property type="project" value="InterPro"/>
</dbReference>
<dbReference type="CDD" id="cd06170">
    <property type="entry name" value="LuxR_C_like"/>
    <property type="match status" value="1"/>
</dbReference>
<name>A0A892ID15_9BURK</name>
<organism evidence="5 6">
    <name type="scientific">Burkholderia dolosa</name>
    <dbReference type="NCBI Taxonomy" id="152500"/>
    <lineage>
        <taxon>Bacteria</taxon>
        <taxon>Pseudomonadati</taxon>
        <taxon>Pseudomonadota</taxon>
        <taxon>Betaproteobacteria</taxon>
        <taxon>Burkholderiales</taxon>
        <taxon>Burkholderiaceae</taxon>
        <taxon>Burkholderia</taxon>
        <taxon>Burkholderia cepacia complex</taxon>
    </lineage>
</organism>
<dbReference type="InterPro" id="IPR036693">
    <property type="entry name" value="TF_LuxR_autoind-bd_dom_sf"/>
</dbReference>
<accession>A0A892ID15</accession>
<dbReference type="Gene3D" id="3.30.450.80">
    <property type="entry name" value="Transcription factor LuxR-like, autoinducer-binding domain"/>
    <property type="match status" value="1"/>
</dbReference>
<feature type="domain" description="HTH luxR-type" evidence="4">
    <location>
        <begin position="172"/>
        <end position="237"/>
    </location>
</feature>
<dbReference type="Pfam" id="PF00196">
    <property type="entry name" value="GerE"/>
    <property type="match status" value="1"/>
</dbReference>
<keyword evidence="3" id="KW-0804">Transcription</keyword>
<dbReference type="SMART" id="SM00421">
    <property type="entry name" value="HTH_LUXR"/>
    <property type="match status" value="1"/>
</dbReference>
<gene>
    <name evidence="5" type="ORF">I6K02_25095</name>
</gene>
<dbReference type="AlphaFoldDB" id="A0A892ID15"/>
<dbReference type="InterPro" id="IPR005143">
    <property type="entry name" value="TF_LuxR_autoind-bd_dom"/>
</dbReference>
<dbReference type="Proteomes" id="UP000625568">
    <property type="component" value="Chromosome 2"/>
</dbReference>
<dbReference type="InterPro" id="IPR000792">
    <property type="entry name" value="Tscrpt_reg_LuxR_C"/>
</dbReference>
<reference evidence="5 6" key="1">
    <citation type="submission" date="2021-02" db="EMBL/GenBank/DDBJ databases">
        <title>FDA dAtabase for Regulatory Grade micrObial Sequences (FDA-ARGOS): Supporting development and validation of Infectious Disease Dx tests.</title>
        <authorList>
            <person name="Minogue T."/>
            <person name="Wolcott M."/>
            <person name="Wasieloski L."/>
            <person name="Aguilar W."/>
            <person name="Moore D."/>
            <person name="Jaissle J."/>
            <person name="Tallon L."/>
            <person name="Sadzewicz L."/>
            <person name="Zhao X."/>
            <person name="Boylan J."/>
            <person name="Ott S."/>
            <person name="Bowen H."/>
            <person name="Vavikolanu K."/>
            <person name="Mehta A."/>
            <person name="Aluvathingal J."/>
            <person name="Nadendla S."/>
            <person name="Yan Y."/>
            <person name="Sichtig H."/>
        </authorList>
    </citation>
    <scope>NUCLEOTIDE SEQUENCE [LARGE SCALE GENOMIC DNA]</scope>
    <source>
        <strain evidence="5 6">FDAARGOS_1272</strain>
    </source>
</reference>
<evidence type="ECO:0000313" key="6">
    <source>
        <dbReference type="Proteomes" id="UP000625568"/>
    </source>
</evidence>
<dbReference type="PANTHER" id="PTHR44688:SF16">
    <property type="entry name" value="DNA-BINDING TRANSCRIPTIONAL ACTIVATOR DEVR_DOSR"/>
    <property type="match status" value="1"/>
</dbReference>
<keyword evidence="2" id="KW-0238">DNA-binding</keyword>
<dbReference type="GeneID" id="93129703"/>
<evidence type="ECO:0000256" key="2">
    <source>
        <dbReference type="ARBA" id="ARBA00023125"/>
    </source>
</evidence>
<dbReference type="Gene3D" id="1.10.10.10">
    <property type="entry name" value="Winged helix-like DNA-binding domain superfamily/Winged helix DNA-binding domain"/>
    <property type="match status" value="1"/>
</dbReference>
<sequence length="242" mass="26719">MISDLLEPAPTLSNAGGEDAWADALTEIGAQHGFDYTLFAILPRPGLGFKDIFLKSNYPKEWRETYDKQGLAAIDPTVKHIFGQSRPLIWHEKTFATDCERELYDGAASHGLRSGIIFPIHGPQHETGMLGFATSDAPGTGVWQGLSERLPMLGMLRDAAFESAQAFLVSHVASVVPKVTRREKECLKWMACGKSIWEMSKILTCSEATINFHMTNLRNKFGVTSRAALVYKAARMGLLDMA</sequence>
<dbReference type="RefSeq" id="WP_035974328.1">
    <property type="nucleotide sequence ID" value="NZ_CABVPR010000031.1"/>
</dbReference>
<dbReference type="EMBL" id="CP069483">
    <property type="protein sequence ID" value="QRO79804.1"/>
    <property type="molecule type" value="Genomic_DNA"/>
</dbReference>
<dbReference type="PRINTS" id="PR00038">
    <property type="entry name" value="HTHLUXR"/>
</dbReference>
<dbReference type="Pfam" id="PF03472">
    <property type="entry name" value="Autoind_bind"/>
    <property type="match status" value="1"/>
</dbReference>
<keyword evidence="6" id="KW-1185">Reference proteome</keyword>
<dbReference type="PROSITE" id="PS50043">
    <property type="entry name" value="HTH_LUXR_2"/>
    <property type="match status" value="1"/>
</dbReference>
<dbReference type="InterPro" id="IPR016032">
    <property type="entry name" value="Sig_transdc_resp-reg_C-effctor"/>
</dbReference>
<dbReference type="PANTHER" id="PTHR44688">
    <property type="entry name" value="DNA-BINDING TRANSCRIPTIONAL ACTIVATOR DEVR_DOSR"/>
    <property type="match status" value="1"/>
</dbReference>
<keyword evidence="1" id="KW-0805">Transcription regulation</keyword>
<evidence type="ECO:0000313" key="5">
    <source>
        <dbReference type="EMBL" id="QRO79804.1"/>
    </source>
</evidence>
<dbReference type="SUPFAM" id="SSF75516">
    <property type="entry name" value="Pheromone-binding domain of LuxR-like quorum-sensing transcription factors"/>
    <property type="match status" value="1"/>
</dbReference>
<dbReference type="InterPro" id="IPR036388">
    <property type="entry name" value="WH-like_DNA-bd_sf"/>
</dbReference>
<proteinExistence type="predicted"/>
<evidence type="ECO:0000256" key="1">
    <source>
        <dbReference type="ARBA" id="ARBA00023015"/>
    </source>
</evidence>
<dbReference type="GO" id="GO:0003677">
    <property type="term" value="F:DNA binding"/>
    <property type="evidence" value="ECO:0007669"/>
    <property type="project" value="UniProtKB-KW"/>
</dbReference>
<dbReference type="SUPFAM" id="SSF46894">
    <property type="entry name" value="C-terminal effector domain of the bipartite response regulators"/>
    <property type="match status" value="1"/>
</dbReference>
<evidence type="ECO:0000256" key="3">
    <source>
        <dbReference type="ARBA" id="ARBA00023163"/>
    </source>
</evidence>
<protein>
    <submittedName>
        <fullName evidence="5">LuxR family transcriptional regulator</fullName>
    </submittedName>
</protein>
<evidence type="ECO:0000259" key="4">
    <source>
        <dbReference type="PROSITE" id="PS50043"/>
    </source>
</evidence>